<name>A0ABR2HUF0_9EUKA</name>
<reference evidence="1 2" key="1">
    <citation type="submission" date="2024-04" db="EMBL/GenBank/DDBJ databases">
        <title>Tritrichomonas musculus Genome.</title>
        <authorList>
            <person name="Alves-Ferreira E."/>
            <person name="Grigg M."/>
            <person name="Lorenzi H."/>
            <person name="Galac M."/>
        </authorList>
    </citation>
    <scope>NUCLEOTIDE SEQUENCE [LARGE SCALE GENOMIC DNA]</scope>
    <source>
        <strain evidence="1 2">EAF2021</strain>
    </source>
</reference>
<evidence type="ECO:0000313" key="1">
    <source>
        <dbReference type="EMBL" id="KAK8852765.1"/>
    </source>
</evidence>
<dbReference type="EMBL" id="JAPFFF010000023">
    <property type="protein sequence ID" value="KAK8852765.1"/>
    <property type="molecule type" value="Genomic_DNA"/>
</dbReference>
<dbReference type="Proteomes" id="UP001470230">
    <property type="component" value="Unassembled WGS sequence"/>
</dbReference>
<evidence type="ECO:0000313" key="2">
    <source>
        <dbReference type="Proteomes" id="UP001470230"/>
    </source>
</evidence>
<comment type="caution">
    <text evidence="1">The sequence shown here is derived from an EMBL/GenBank/DDBJ whole genome shotgun (WGS) entry which is preliminary data.</text>
</comment>
<organism evidence="1 2">
    <name type="scientific">Tritrichomonas musculus</name>
    <dbReference type="NCBI Taxonomy" id="1915356"/>
    <lineage>
        <taxon>Eukaryota</taxon>
        <taxon>Metamonada</taxon>
        <taxon>Parabasalia</taxon>
        <taxon>Tritrichomonadida</taxon>
        <taxon>Tritrichomonadidae</taxon>
        <taxon>Tritrichomonas</taxon>
    </lineage>
</organism>
<protein>
    <submittedName>
        <fullName evidence="1">Uncharacterized protein</fullName>
    </submittedName>
</protein>
<proteinExistence type="predicted"/>
<accession>A0ABR2HUF0</accession>
<gene>
    <name evidence="1" type="ORF">M9Y10_017755</name>
</gene>
<sequence length="233" mass="26543">MDQFSDFDQQASVLLEKSKGPPGGSQSLHASSLNASTSILVDNISSRIVSIEEKLNTCDSIYRLATQSNTAREKEKREQFQIFIDKANEIDQKISKIDGKSNSLDVLIQNLVHKEVEEYNKVNELNSNVDIAISQLNKRLDTIQTQFLEGSKRSQKEMKKLKIETHMAKTQTKDDGRLDEIIAQLSEIKRRQMTMLDLLNTLHNKNFPDFQNVNTQLSQLWTQISTKRGEATT</sequence>
<keyword evidence="2" id="KW-1185">Reference proteome</keyword>